<dbReference type="AlphaFoldDB" id="A0A1V4HHM4"/>
<keyword evidence="1" id="KW-1133">Transmembrane helix</keyword>
<dbReference type="EMBL" id="MBTG01000017">
    <property type="protein sequence ID" value="OPH56235.1"/>
    <property type="molecule type" value="Genomic_DNA"/>
</dbReference>
<dbReference type="RefSeq" id="WP_079414464.1">
    <property type="nucleotide sequence ID" value="NZ_MBTG01000017.1"/>
</dbReference>
<keyword evidence="3" id="KW-1185">Reference proteome</keyword>
<proteinExistence type="predicted"/>
<keyword evidence="1" id="KW-0812">Transmembrane</keyword>
<organism evidence="2 3">
    <name type="scientific">Paenibacillus ferrarius</name>
    <dbReference type="NCBI Taxonomy" id="1469647"/>
    <lineage>
        <taxon>Bacteria</taxon>
        <taxon>Bacillati</taxon>
        <taxon>Bacillota</taxon>
        <taxon>Bacilli</taxon>
        <taxon>Bacillales</taxon>
        <taxon>Paenibacillaceae</taxon>
        <taxon>Paenibacillus</taxon>
    </lineage>
</organism>
<comment type="caution">
    <text evidence="2">The sequence shown here is derived from an EMBL/GenBank/DDBJ whole genome shotgun (WGS) entry which is preliminary data.</text>
</comment>
<accession>A0A1V4HHM4</accession>
<keyword evidence="1" id="KW-0472">Membrane</keyword>
<dbReference type="Proteomes" id="UP000190626">
    <property type="component" value="Unassembled WGS sequence"/>
</dbReference>
<evidence type="ECO:0000256" key="1">
    <source>
        <dbReference type="SAM" id="Phobius"/>
    </source>
</evidence>
<gene>
    <name evidence="2" type="ORF">BC351_29150</name>
</gene>
<sequence length="123" mass="13541">MNQQRQAVYAHKAQREAFLLPSAAALILRILNPRSRRGQGQTAFYKRASRSASLLPPFGAGYAHAPAGLLLTLALIHGCTGFPGRFSCFMMQMSVQTTLGQTGIMKGRGIDRRGSRLPRIRDR</sequence>
<reference evidence="3" key="1">
    <citation type="submission" date="2016-07" db="EMBL/GenBank/DDBJ databases">
        <authorList>
            <person name="Florea S."/>
            <person name="Webb J.S."/>
            <person name="Jaromczyk J."/>
            <person name="Schardl C.L."/>
        </authorList>
    </citation>
    <scope>NUCLEOTIDE SEQUENCE [LARGE SCALE GENOMIC DNA]</scope>
    <source>
        <strain evidence="3">CY1</strain>
    </source>
</reference>
<evidence type="ECO:0000313" key="3">
    <source>
        <dbReference type="Proteomes" id="UP000190626"/>
    </source>
</evidence>
<name>A0A1V4HHM4_9BACL</name>
<feature type="transmembrane region" description="Helical" evidence="1">
    <location>
        <begin position="62"/>
        <end position="83"/>
    </location>
</feature>
<evidence type="ECO:0000313" key="2">
    <source>
        <dbReference type="EMBL" id="OPH56235.1"/>
    </source>
</evidence>
<protein>
    <submittedName>
        <fullName evidence="2">Uncharacterized protein</fullName>
    </submittedName>
</protein>
<dbReference type="STRING" id="1469647.BC351_29150"/>